<dbReference type="CDD" id="cd00104">
    <property type="entry name" value="KAZAL_FS"/>
    <property type="match status" value="1"/>
</dbReference>
<proteinExistence type="predicted"/>
<dbReference type="Gene3D" id="3.30.60.30">
    <property type="match status" value="1"/>
</dbReference>
<feature type="domain" description="Kazal-like" evidence="2">
    <location>
        <begin position="47"/>
        <end position="80"/>
    </location>
</feature>
<keyword evidence="1" id="KW-1133">Transmembrane helix</keyword>
<organism evidence="3 4">
    <name type="scientific">Scleropages formosus</name>
    <name type="common">Asian bonytongue</name>
    <name type="synonym">Osteoglossum formosum</name>
    <dbReference type="NCBI Taxonomy" id="113540"/>
    <lineage>
        <taxon>Eukaryota</taxon>
        <taxon>Metazoa</taxon>
        <taxon>Chordata</taxon>
        <taxon>Craniata</taxon>
        <taxon>Vertebrata</taxon>
        <taxon>Euteleostomi</taxon>
        <taxon>Actinopterygii</taxon>
        <taxon>Neopterygii</taxon>
        <taxon>Teleostei</taxon>
        <taxon>Osteoglossocephala</taxon>
        <taxon>Osteoglossomorpha</taxon>
        <taxon>Osteoglossiformes</taxon>
        <taxon>Osteoglossidae</taxon>
        <taxon>Scleropages</taxon>
    </lineage>
</organism>
<keyword evidence="4" id="KW-1185">Reference proteome</keyword>
<evidence type="ECO:0000313" key="3">
    <source>
        <dbReference type="Ensembl" id="ENSSFOP00015067480.1"/>
    </source>
</evidence>
<reference evidence="3 4" key="1">
    <citation type="submission" date="2019-04" db="EMBL/GenBank/DDBJ databases">
        <authorList>
            <consortium name="Wellcome Sanger Institute Data Sharing"/>
        </authorList>
    </citation>
    <scope>NUCLEOTIDE SEQUENCE [LARGE SCALE GENOMIC DNA]</scope>
</reference>
<evidence type="ECO:0000313" key="4">
    <source>
        <dbReference type="Proteomes" id="UP000694397"/>
    </source>
</evidence>
<reference evidence="3" key="2">
    <citation type="submission" date="2025-08" db="UniProtKB">
        <authorList>
            <consortium name="Ensembl"/>
        </authorList>
    </citation>
    <scope>IDENTIFICATION</scope>
</reference>
<dbReference type="InterPro" id="IPR036058">
    <property type="entry name" value="Kazal_dom_sf"/>
</dbReference>
<sequence>MLCVHQVIINVCFTWGLLLSSIVLTCVTHTLQFLVSEGVWPQDCILDCVRGRHRAVCGTNGQLYKSLCAFKRAQCLNSQLRSKAEWDFYCMPSGR</sequence>
<dbReference type="Pfam" id="PF07648">
    <property type="entry name" value="Kazal_2"/>
    <property type="match status" value="1"/>
</dbReference>
<dbReference type="Proteomes" id="UP000694397">
    <property type="component" value="Chromosome 10"/>
</dbReference>
<dbReference type="GeneTree" id="ENSGT01120000277997"/>
<name>A0A8C9W191_SCLFO</name>
<keyword evidence="1" id="KW-0472">Membrane</keyword>
<dbReference type="SUPFAM" id="SSF100895">
    <property type="entry name" value="Kazal-type serine protease inhibitors"/>
    <property type="match status" value="1"/>
</dbReference>
<keyword evidence="1" id="KW-0812">Transmembrane</keyword>
<evidence type="ECO:0000259" key="2">
    <source>
        <dbReference type="Pfam" id="PF07648"/>
    </source>
</evidence>
<dbReference type="OrthoDB" id="5986054at2759"/>
<evidence type="ECO:0000256" key="1">
    <source>
        <dbReference type="SAM" id="Phobius"/>
    </source>
</evidence>
<dbReference type="AlphaFoldDB" id="A0A8C9W191"/>
<feature type="transmembrane region" description="Helical" evidence="1">
    <location>
        <begin position="7"/>
        <end position="31"/>
    </location>
</feature>
<protein>
    <recommendedName>
        <fullName evidence="2">Kazal-like domain-containing protein</fullName>
    </recommendedName>
</protein>
<accession>A0A8C9W191</accession>
<reference evidence="3" key="3">
    <citation type="submission" date="2025-09" db="UniProtKB">
        <authorList>
            <consortium name="Ensembl"/>
        </authorList>
    </citation>
    <scope>IDENTIFICATION</scope>
</reference>
<dbReference type="Ensembl" id="ENSSFOT00015045541.1">
    <property type="protein sequence ID" value="ENSSFOP00015067480.1"/>
    <property type="gene ID" value="ENSSFOG00015028067.1"/>
</dbReference>
<dbReference type="InterPro" id="IPR002350">
    <property type="entry name" value="Kazal_dom"/>
</dbReference>